<dbReference type="GO" id="GO:0004523">
    <property type="term" value="F:RNA-DNA hybrid ribonuclease activity"/>
    <property type="evidence" value="ECO:0007669"/>
    <property type="project" value="InterPro"/>
</dbReference>
<name>A0A9D3V4U8_9ROSI</name>
<dbReference type="Pfam" id="PF13456">
    <property type="entry name" value="RVT_3"/>
    <property type="match status" value="1"/>
</dbReference>
<reference evidence="3 4" key="1">
    <citation type="journal article" date="2021" name="Plant Biotechnol. J.">
        <title>Multi-omics assisted identification of the key and species-specific regulatory components of drought-tolerant mechanisms in Gossypium stocksii.</title>
        <authorList>
            <person name="Yu D."/>
            <person name="Ke L."/>
            <person name="Zhang D."/>
            <person name="Wu Y."/>
            <person name="Sun Y."/>
            <person name="Mei J."/>
            <person name="Sun J."/>
            <person name="Sun Y."/>
        </authorList>
    </citation>
    <scope>NUCLEOTIDE SEQUENCE [LARGE SCALE GENOMIC DNA]</scope>
    <source>
        <strain evidence="4">cv. E1</strain>
        <tissue evidence="3">Leaf</tissue>
    </source>
</reference>
<evidence type="ECO:0000313" key="4">
    <source>
        <dbReference type="Proteomes" id="UP000828251"/>
    </source>
</evidence>
<dbReference type="InterPro" id="IPR044730">
    <property type="entry name" value="RNase_H-like_dom_plant"/>
</dbReference>
<keyword evidence="4" id="KW-1185">Reference proteome</keyword>
<dbReference type="InterPro" id="IPR053151">
    <property type="entry name" value="RNase_H-like"/>
</dbReference>
<organism evidence="3 4">
    <name type="scientific">Gossypium stocksii</name>
    <dbReference type="NCBI Taxonomy" id="47602"/>
    <lineage>
        <taxon>Eukaryota</taxon>
        <taxon>Viridiplantae</taxon>
        <taxon>Streptophyta</taxon>
        <taxon>Embryophyta</taxon>
        <taxon>Tracheophyta</taxon>
        <taxon>Spermatophyta</taxon>
        <taxon>Magnoliopsida</taxon>
        <taxon>eudicotyledons</taxon>
        <taxon>Gunneridae</taxon>
        <taxon>Pentapetalae</taxon>
        <taxon>rosids</taxon>
        <taxon>malvids</taxon>
        <taxon>Malvales</taxon>
        <taxon>Malvaceae</taxon>
        <taxon>Malvoideae</taxon>
        <taxon>Gossypium</taxon>
    </lineage>
</organism>
<dbReference type="PANTHER" id="PTHR47723">
    <property type="entry name" value="OS05G0353850 PROTEIN"/>
    <property type="match status" value="1"/>
</dbReference>
<proteinExistence type="predicted"/>
<dbReference type="Pfam" id="PF13966">
    <property type="entry name" value="zf-RVT"/>
    <property type="match status" value="1"/>
</dbReference>
<evidence type="ECO:0000259" key="2">
    <source>
        <dbReference type="Pfam" id="PF13966"/>
    </source>
</evidence>
<dbReference type="GO" id="GO:0003676">
    <property type="term" value="F:nucleic acid binding"/>
    <property type="evidence" value="ECO:0007669"/>
    <property type="project" value="InterPro"/>
</dbReference>
<dbReference type="Proteomes" id="UP000828251">
    <property type="component" value="Unassembled WGS sequence"/>
</dbReference>
<evidence type="ECO:0008006" key="5">
    <source>
        <dbReference type="Google" id="ProtNLM"/>
    </source>
</evidence>
<dbReference type="InterPro" id="IPR012337">
    <property type="entry name" value="RNaseH-like_sf"/>
</dbReference>
<dbReference type="OrthoDB" id="1000395at2759"/>
<dbReference type="Gene3D" id="3.30.420.10">
    <property type="entry name" value="Ribonuclease H-like superfamily/Ribonuclease H"/>
    <property type="match status" value="1"/>
</dbReference>
<dbReference type="SUPFAM" id="SSF53098">
    <property type="entry name" value="Ribonuclease H-like"/>
    <property type="match status" value="1"/>
</dbReference>
<evidence type="ECO:0000259" key="1">
    <source>
        <dbReference type="Pfam" id="PF13456"/>
    </source>
</evidence>
<protein>
    <recommendedName>
        <fullName evidence="5">RNase H type-1 domain-containing protein</fullName>
    </recommendedName>
</protein>
<dbReference type="InterPro" id="IPR026960">
    <property type="entry name" value="RVT-Znf"/>
</dbReference>
<dbReference type="EMBL" id="JAIQCV010000009">
    <property type="protein sequence ID" value="KAH1067662.1"/>
    <property type="molecule type" value="Genomic_DNA"/>
</dbReference>
<evidence type="ECO:0000313" key="3">
    <source>
        <dbReference type="EMBL" id="KAH1067662.1"/>
    </source>
</evidence>
<feature type="domain" description="RNase H type-1" evidence="1">
    <location>
        <begin position="215"/>
        <end position="295"/>
    </location>
</feature>
<dbReference type="PANTHER" id="PTHR47723:SF19">
    <property type="entry name" value="POLYNUCLEOTIDYL TRANSFERASE, RIBONUCLEASE H-LIKE SUPERFAMILY PROTEIN"/>
    <property type="match status" value="1"/>
</dbReference>
<dbReference type="AlphaFoldDB" id="A0A9D3V4U8"/>
<comment type="caution">
    <text evidence="3">The sequence shown here is derived from an EMBL/GenBank/DDBJ whole genome shotgun (WGS) entry which is preliminary data.</text>
</comment>
<dbReference type="CDD" id="cd06222">
    <property type="entry name" value="RNase_H_like"/>
    <property type="match status" value="1"/>
</dbReference>
<dbReference type="InterPro" id="IPR002156">
    <property type="entry name" value="RNaseH_domain"/>
</dbReference>
<feature type="domain" description="Reverse transcriptase zinc-binding" evidence="2">
    <location>
        <begin position="86"/>
        <end position="172"/>
    </location>
</feature>
<dbReference type="InterPro" id="IPR036397">
    <property type="entry name" value="RNaseH_sf"/>
</dbReference>
<accession>A0A9D3V4U8</accession>
<sequence>MRYRCSYMWKAVAKAWPLLRSNIIWSIGNGRTVRCWEDNWVPTVGPLNQYIPIHEDVVSRIISISPPSESAGPDILSWFRTTSGVFSVKNVYFLLKEESWNPNDKNWNVVWKVPGPQRVKQFIWLVLKRQLLTNSERVRRGIAQDASCQLCGHSLEDNLHTLRDCPFAKEIWKQVIPPNYFDSFFAGMCFYLNIDGVVNSASGLSATGGVIRDAVAELWGIWDGLLLLQKQGYDEVIIQSDNLENVITIGASKPDDPKSSLIMRIHQILAFEEKWSLNFIPREYNRVTDALAKMALARSETLQIIEEPPLEIQALLKDEFIFDNVTRA</sequence>
<gene>
    <name evidence="3" type="ORF">J1N35_032649</name>
</gene>